<dbReference type="EMBL" id="CP009438">
    <property type="protein sequence ID" value="AIS01409.1"/>
    <property type="molecule type" value="Genomic_DNA"/>
</dbReference>
<keyword evidence="8" id="KW-0479">Metal-binding</keyword>
<feature type="region of interest" description="Disordered" evidence="12">
    <location>
        <begin position="282"/>
        <end position="306"/>
    </location>
</feature>
<dbReference type="Pfam" id="PF00456">
    <property type="entry name" value="Transketolase_N"/>
    <property type="match status" value="1"/>
</dbReference>
<evidence type="ECO:0000256" key="6">
    <source>
        <dbReference type="ARBA" id="ARBA00011738"/>
    </source>
</evidence>
<comment type="subunit">
    <text evidence="6">Homodimer.</text>
</comment>
<dbReference type="AlphaFoldDB" id="A0A089XDU6"/>
<dbReference type="PROSITE" id="PS00802">
    <property type="entry name" value="TRANSKETOLASE_2"/>
    <property type="match status" value="1"/>
</dbReference>
<dbReference type="SUPFAM" id="SSF52922">
    <property type="entry name" value="TK C-terminal domain-like"/>
    <property type="match status" value="1"/>
</dbReference>
<dbReference type="InterPro" id="IPR051424">
    <property type="entry name" value="Transketolase-like"/>
</dbReference>
<dbReference type="InterPro" id="IPR020826">
    <property type="entry name" value="Transketolase_BS"/>
</dbReference>
<evidence type="ECO:0000256" key="11">
    <source>
        <dbReference type="ARBA" id="ARBA00023052"/>
    </source>
</evidence>
<keyword evidence="9" id="KW-0106">Calcium</keyword>
<comment type="cofactor">
    <cofactor evidence="1">
        <name>Ca(2+)</name>
        <dbReference type="ChEBI" id="CHEBI:29108"/>
    </cofactor>
</comment>
<protein>
    <submittedName>
        <fullName evidence="14">Transketolase</fullName>
        <ecNumber evidence="14">2.2.1.1</ecNumber>
    </submittedName>
</protein>
<accession>A0A089XDU6</accession>
<dbReference type="STRING" id="1907.SGLAU_27355"/>
<name>A0A089XDU6_STRGA</name>
<dbReference type="CDD" id="cd07033">
    <property type="entry name" value="TPP_PYR_DXS_TK_like"/>
    <property type="match status" value="1"/>
</dbReference>
<dbReference type="EC" id="2.2.1.1" evidence="14"/>
<dbReference type="InterPro" id="IPR029061">
    <property type="entry name" value="THDP-binding"/>
</dbReference>
<dbReference type="FunFam" id="3.40.50.970:FF:000129">
    <property type="entry name" value="Transketolase"/>
    <property type="match status" value="1"/>
</dbReference>
<dbReference type="HOGENOM" id="CLU_009227_3_1_11"/>
<evidence type="ECO:0000256" key="2">
    <source>
        <dbReference type="ARBA" id="ARBA00001936"/>
    </source>
</evidence>
<dbReference type="GO" id="GO:0030976">
    <property type="term" value="F:thiamine pyrophosphate binding"/>
    <property type="evidence" value="ECO:0007669"/>
    <property type="project" value="TreeGrafter"/>
</dbReference>
<dbReference type="SUPFAM" id="SSF52518">
    <property type="entry name" value="Thiamin diphosphate-binding fold (THDP-binding)"/>
    <property type="match status" value="2"/>
</dbReference>
<dbReference type="PANTHER" id="PTHR43195">
    <property type="entry name" value="TRANSKETOLASE"/>
    <property type="match status" value="1"/>
</dbReference>
<dbReference type="OrthoDB" id="8732661at2"/>
<dbReference type="InterPro" id="IPR033248">
    <property type="entry name" value="Transketolase_C"/>
</dbReference>
<dbReference type="Gene3D" id="3.40.50.970">
    <property type="match status" value="2"/>
</dbReference>
<evidence type="ECO:0000259" key="13">
    <source>
        <dbReference type="SMART" id="SM00861"/>
    </source>
</evidence>
<feature type="domain" description="Transketolase-like pyrimidine-binding" evidence="13">
    <location>
        <begin position="307"/>
        <end position="470"/>
    </location>
</feature>
<dbReference type="Gene3D" id="3.40.50.920">
    <property type="match status" value="1"/>
</dbReference>
<comment type="cofactor">
    <cofactor evidence="2">
        <name>Mn(2+)</name>
        <dbReference type="ChEBI" id="CHEBI:29035"/>
    </cofactor>
</comment>
<keyword evidence="15" id="KW-1185">Reference proteome</keyword>
<dbReference type="InterPro" id="IPR005475">
    <property type="entry name" value="Transketolase-like_Pyr-bd"/>
</dbReference>
<dbReference type="PANTHER" id="PTHR43195:SF1">
    <property type="entry name" value="FI06132P-RELATED"/>
    <property type="match status" value="1"/>
</dbReference>
<dbReference type="RefSeq" id="WP_043505114.1">
    <property type="nucleotide sequence ID" value="NZ_CP009438.1"/>
</dbReference>
<dbReference type="Proteomes" id="UP000029482">
    <property type="component" value="Chromosome"/>
</dbReference>
<evidence type="ECO:0000256" key="7">
    <source>
        <dbReference type="ARBA" id="ARBA00022679"/>
    </source>
</evidence>
<evidence type="ECO:0000256" key="4">
    <source>
        <dbReference type="ARBA" id="ARBA00001964"/>
    </source>
</evidence>
<evidence type="ECO:0000256" key="5">
    <source>
        <dbReference type="ARBA" id="ARBA00007131"/>
    </source>
</evidence>
<comment type="similarity">
    <text evidence="5">Belongs to the transketolase family.</text>
</comment>
<proteinExistence type="inferred from homology"/>
<evidence type="ECO:0000256" key="12">
    <source>
        <dbReference type="SAM" id="MobiDB-lite"/>
    </source>
</evidence>
<evidence type="ECO:0000256" key="9">
    <source>
        <dbReference type="ARBA" id="ARBA00022837"/>
    </source>
</evidence>
<keyword evidence="7 14" id="KW-0808">Transferase</keyword>
<evidence type="ECO:0000256" key="1">
    <source>
        <dbReference type="ARBA" id="ARBA00001913"/>
    </source>
</evidence>
<keyword evidence="11" id="KW-0786">Thiamine pyrophosphate</keyword>
<evidence type="ECO:0000313" key="15">
    <source>
        <dbReference type="Proteomes" id="UP000029482"/>
    </source>
</evidence>
<dbReference type="NCBIfam" id="NF004559">
    <property type="entry name" value="PRK05899.2-5"/>
    <property type="match status" value="1"/>
</dbReference>
<dbReference type="GO" id="GO:0004802">
    <property type="term" value="F:transketolase activity"/>
    <property type="evidence" value="ECO:0007669"/>
    <property type="project" value="UniProtKB-EC"/>
</dbReference>
<dbReference type="SMART" id="SM00861">
    <property type="entry name" value="Transket_pyr"/>
    <property type="match status" value="1"/>
</dbReference>
<dbReference type="KEGG" id="sgu:SGLAU_27355"/>
<keyword evidence="10" id="KW-0460">Magnesium</keyword>
<evidence type="ECO:0000256" key="3">
    <source>
        <dbReference type="ARBA" id="ARBA00001946"/>
    </source>
</evidence>
<sequence>MNTDELVELGQQLRVDSVRAAAAAGSGHPTSSMSAADLMAVLLANHLRYDFDRPDHPGNDRFILSKGHASPLMYSVFKAAGALDDDELLTFRKLGSRLEGHPTPRRLPWVETATGSLGQGLPVGVGIALSGKRLERADYRVWVVCGDSELAEGSVWEAAEHAGHERLDNLVAIVDVNRLGQRGPTRHGHDLDAYARRFRAFDWHTIEVDGHDVDAIDRAYGEAVSTLGQPTAILARTLKGKGVEGVEDREGLHGKPLPDADEAIAQLGGKRDLVVQVHQPPGDRALRSVPTGPGVDLPRWERGGDPTATRDAYGKALAALGTARDDIVALDGEVGDSTRAEYFAKEHPDRYFECYIAEQQMVAAAVGLAARGWVPYASSFAAFLSRAYDFVRMASVSGAGINLAGSHAGVAIGQDGPSQMGLEDLAMFRAVHDSTVLYPCDANQTARLVAETAGLDGIRYLRTSRGATPVIYGPDEEFPIGGSKVLRSSGEDRLTVVAAGVTVPEALAAADALDREGIRVRVIDLYSVKPVDRATLRQAAEDTGCLVTVEDHHPEGGLGDAVLDAFLDGRPVPRLVRLAVRTMPGSASPEEQLHAAGIDAESIAASVRLLVEQAIVR</sequence>
<reference evidence="15" key="1">
    <citation type="journal article" date="2015" name="J. Biotechnol.">
        <title>Complete genome sequence of the actinobacterium Streptomyces glaucescens GLA.O (DSM 40922) consisting of a linear chromosome and one linear plasmid.</title>
        <authorList>
            <person name="Ortseifen V."/>
            <person name="Winkler A."/>
            <person name="Albersmeier A."/>
            <person name="Wendler S."/>
            <person name="Puhler A."/>
            <person name="Kalinowski J."/>
            <person name="Ruckert C."/>
        </authorList>
    </citation>
    <scope>NUCLEOTIDE SEQUENCE [LARGE SCALE GENOMIC DNA]</scope>
    <source>
        <strain evidence="15">DSM 40922 / GLA O</strain>
    </source>
</reference>
<evidence type="ECO:0000313" key="14">
    <source>
        <dbReference type="EMBL" id="AIS01409.1"/>
    </source>
</evidence>
<dbReference type="InterPro" id="IPR009014">
    <property type="entry name" value="Transketo_C/PFOR_II"/>
</dbReference>
<evidence type="ECO:0000256" key="10">
    <source>
        <dbReference type="ARBA" id="ARBA00022842"/>
    </source>
</evidence>
<organism evidence="14 15">
    <name type="scientific">Streptomyces glaucescens</name>
    <dbReference type="NCBI Taxonomy" id="1907"/>
    <lineage>
        <taxon>Bacteria</taxon>
        <taxon>Bacillati</taxon>
        <taxon>Actinomycetota</taxon>
        <taxon>Actinomycetes</taxon>
        <taxon>Kitasatosporales</taxon>
        <taxon>Streptomycetaceae</taxon>
        <taxon>Streptomyces</taxon>
    </lineage>
</organism>
<dbReference type="eggNOG" id="COG0021">
    <property type="taxonomic scope" value="Bacteria"/>
</dbReference>
<dbReference type="Pfam" id="PF02779">
    <property type="entry name" value="Transket_pyr"/>
    <property type="match status" value="1"/>
</dbReference>
<comment type="cofactor">
    <cofactor evidence="4">
        <name>thiamine diphosphate</name>
        <dbReference type="ChEBI" id="CHEBI:58937"/>
    </cofactor>
</comment>
<dbReference type="InterPro" id="IPR005474">
    <property type="entry name" value="Transketolase_N"/>
</dbReference>
<dbReference type="CDD" id="cd02012">
    <property type="entry name" value="TPP_TK"/>
    <property type="match status" value="1"/>
</dbReference>
<comment type="cofactor">
    <cofactor evidence="3">
        <name>Mg(2+)</name>
        <dbReference type="ChEBI" id="CHEBI:18420"/>
    </cofactor>
</comment>
<gene>
    <name evidence="14" type="primary">tkt3</name>
    <name evidence="14" type="ORF">SGLAU_27355</name>
</gene>
<dbReference type="Pfam" id="PF02780">
    <property type="entry name" value="Transketolase_C"/>
    <property type="match status" value="1"/>
</dbReference>
<dbReference type="GO" id="GO:0000287">
    <property type="term" value="F:magnesium ion binding"/>
    <property type="evidence" value="ECO:0007669"/>
    <property type="project" value="UniProtKB-ARBA"/>
</dbReference>
<evidence type="ECO:0000256" key="8">
    <source>
        <dbReference type="ARBA" id="ARBA00022723"/>
    </source>
</evidence>
<dbReference type="GO" id="GO:0005737">
    <property type="term" value="C:cytoplasm"/>
    <property type="evidence" value="ECO:0007669"/>
    <property type="project" value="UniProtKB-ARBA"/>
</dbReference>